<dbReference type="InterPro" id="IPR036291">
    <property type="entry name" value="NAD(P)-bd_dom_sf"/>
</dbReference>
<dbReference type="SUPFAM" id="SSF75615">
    <property type="entry name" value="Siroheme synthase middle domains-like"/>
    <property type="match status" value="1"/>
</dbReference>
<gene>
    <name evidence="7" type="ORF">KCTCHS21_19150</name>
</gene>
<evidence type="ECO:0000256" key="1">
    <source>
        <dbReference type="ARBA" id="ARBA00005010"/>
    </source>
</evidence>
<dbReference type="SUPFAM" id="SSF51735">
    <property type="entry name" value="NAD(P)-binding Rossmann-fold domains"/>
    <property type="match status" value="1"/>
</dbReference>
<organism evidence="7 8">
    <name type="scientific">Cohnella abietis</name>
    <dbReference type="NCBI Taxonomy" id="2507935"/>
    <lineage>
        <taxon>Bacteria</taxon>
        <taxon>Bacillati</taxon>
        <taxon>Bacillota</taxon>
        <taxon>Bacilli</taxon>
        <taxon>Bacillales</taxon>
        <taxon>Paenibacillaceae</taxon>
        <taxon>Cohnella</taxon>
    </lineage>
</organism>
<dbReference type="InterPro" id="IPR028161">
    <property type="entry name" value="Met8-like"/>
</dbReference>
<evidence type="ECO:0000256" key="2">
    <source>
        <dbReference type="ARBA" id="ARBA00012400"/>
    </source>
</evidence>
<dbReference type="PANTHER" id="PTHR35330">
    <property type="entry name" value="SIROHEME BIOSYNTHESIS PROTEIN MET8"/>
    <property type="match status" value="1"/>
</dbReference>
<protein>
    <recommendedName>
        <fullName evidence="2">precorrin-2 dehydrogenase</fullName>
        <ecNumber evidence="2">1.3.1.76</ecNumber>
    </recommendedName>
</protein>
<dbReference type="GO" id="GO:0019354">
    <property type="term" value="P:siroheme biosynthetic process"/>
    <property type="evidence" value="ECO:0007669"/>
    <property type="project" value="UniProtKB-UniPathway"/>
</dbReference>
<keyword evidence="8" id="KW-1185">Reference proteome</keyword>
<keyword evidence="5" id="KW-0627">Porphyrin biosynthesis</keyword>
<keyword evidence="3" id="KW-0560">Oxidoreductase</keyword>
<dbReference type="EMBL" id="AP019400">
    <property type="protein sequence ID" value="BBI32516.1"/>
    <property type="molecule type" value="Genomic_DNA"/>
</dbReference>
<dbReference type="KEGG" id="cohn:KCTCHS21_19150"/>
<evidence type="ECO:0000313" key="7">
    <source>
        <dbReference type="EMBL" id="BBI32516.1"/>
    </source>
</evidence>
<evidence type="ECO:0000256" key="4">
    <source>
        <dbReference type="ARBA" id="ARBA00023027"/>
    </source>
</evidence>
<dbReference type="InterPro" id="IPR006367">
    <property type="entry name" value="Sirohaem_synthase_N"/>
</dbReference>
<dbReference type="UniPathway" id="UPA00262">
    <property type="reaction ID" value="UER00222"/>
</dbReference>
<sequence length="211" mass="23071">MMMKIEGRRCIVVGGGKVAERKTEGLLQAKANVTIVSPRLTPLLQQWSEAGSLHWIKREAVEADLTGATLIFAATDLPEINKWVFEVAEGLAIPVNIADDGELGSFINPAVLRRGELVLTASASGAGPALATRIIQELSAQYGPEYKRYIETLRAIRAIVKDEVADASERRALLKAAVTDEALQEWQSGSLLQDKERLIARLRQRADELKG</sequence>
<name>A0A3T1D327_9BACL</name>
<accession>A0A3T1D327</accession>
<dbReference type="EC" id="1.3.1.76" evidence="2"/>
<proteinExistence type="predicted"/>
<dbReference type="InterPro" id="IPR042518">
    <property type="entry name" value="SirC_C"/>
</dbReference>
<comment type="pathway">
    <text evidence="1">Porphyrin-containing compound metabolism; siroheme biosynthesis; sirohydrochlorin from precorrin-2: step 1/1.</text>
</comment>
<evidence type="ECO:0000256" key="5">
    <source>
        <dbReference type="ARBA" id="ARBA00023244"/>
    </source>
</evidence>
<evidence type="ECO:0000256" key="3">
    <source>
        <dbReference type="ARBA" id="ARBA00023002"/>
    </source>
</evidence>
<dbReference type="NCBIfam" id="TIGR01470">
    <property type="entry name" value="cysG_Nterm"/>
    <property type="match status" value="1"/>
</dbReference>
<reference evidence="7 8" key="1">
    <citation type="submission" date="2019-01" db="EMBL/GenBank/DDBJ databases">
        <title>Complete genome sequence of Cohnella hallensis HS21 isolated from Korean fir (Abies koreana) rhizospheric soil.</title>
        <authorList>
            <person name="Jiang L."/>
            <person name="Kang S.W."/>
            <person name="Kim S."/>
            <person name="Jung J."/>
            <person name="Kim C.Y."/>
            <person name="Kim D.H."/>
            <person name="Kim S.W."/>
            <person name="Lee J."/>
        </authorList>
    </citation>
    <scope>NUCLEOTIDE SEQUENCE [LARGE SCALE GENOMIC DNA]</scope>
    <source>
        <strain evidence="7 8">HS21</strain>
    </source>
</reference>
<dbReference type="GO" id="GO:0004325">
    <property type="term" value="F:ferrochelatase activity"/>
    <property type="evidence" value="ECO:0007669"/>
    <property type="project" value="InterPro"/>
</dbReference>
<dbReference type="Proteomes" id="UP000289856">
    <property type="component" value="Chromosome"/>
</dbReference>
<dbReference type="Gene3D" id="3.40.50.720">
    <property type="entry name" value="NAD(P)-binding Rossmann-like Domain"/>
    <property type="match status" value="1"/>
</dbReference>
<dbReference type="Gene3D" id="1.10.8.610">
    <property type="entry name" value="SirC, precorrin-2 dehydrogenase, C-terminal helical domain-like"/>
    <property type="match status" value="1"/>
</dbReference>
<evidence type="ECO:0000313" key="8">
    <source>
        <dbReference type="Proteomes" id="UP000289856"/>
    </source>
</evidence>
<dbReference type="AlphaFoldDB" id="A0A3T1D327"/>
<dbReference type="PANTHER" id="PTHR35330:SF1">
    <property type="entry name" value="SIROHEME BIOSYNTHESIS PROTEIN MET8"/>
    <property type="match status" value="1"/>
</dbReference>
<dbReference type="Pfam" id="PF13241">
    <property type="entry name" value="NAD_binding_7"/>
    <property type="match status" value="1"/>
</dbReference>
<comment type="catalytic activity">
    <reaction evidence="6">
        <text>precorrin-2 + NAD(+) = sirohydrochlorin + NADH + 2 H(+)</text>
        <dbReference type="Rhea" id="RHEA:15613"/>
        <dbReference type="ChEBI" id="CHEBI:15378"/>
        <dbReference type="ChEBI" id="CHEBI:57540"/>
        <dbReference type="ChEBI" id="CHEBI:57945"/>
        <dbReference type="ChEBI" id="CHEBI:58351"/>
        <dbReference type="ChEBI" id="CHEBI:58827"/>
        <dbReference type="EC" id="1.3.1.76"/>
    </reaction>
</comment>
<dbReference type="GO" id="GO:0043115">
    <property type="term" value="F:precorrin-2 dehydrogenase activity"/>
    <property type="evidence" value="ECO:0007669"/>
    <property type="project" value="UniProtKB-EC"/>
</dbReference>
<evidence type="ECO:0000256" key="6">
    <source>
        <dbReference type="ARBA" id="ARBA00047561"/>
    </source>
</evidence>
<keyword evidence="4" id="KW-0520">NAD</keyword>